<feature type="transmembrane region" description="Helical" evidence="7">
    <location>
        <begin position="97"/>
        <end position="115"/>
    </location>
</feature>
<dbReference type="Pfam" id="PF07690">
    <property type="entry name" value="MFS_1"/>
    <property type="match status" value="1"/>
</dbReference>
<accession>A0A0U3I616</accession>
<dbReference type="InterPro" id="IPR036259">
    <property type="entry name" value="MFS_trans_sf"/>
</dbReference>
<evidence type="ECO:0000313" key="9">
    <source>
        <dbReference type="EMBL" id="ALU38812.1"/>
    </source>
</evidence>
<feature type="transmembrane region" description="Helical" evidence="7">
    <location>
        <begin position="409"/>
        <end position="429"/>
    </location>
</feature>
<dbReference type="PANTHER" id="PTHR43045:SF1">
    <property type="entry name" value="SHIKIMATE TRANSPORTER"/>
    <property type="match status" value="1"/>
</dbReference>
<evidence type="ECO:0000256" key="5">
    <source>
        <dbReference type="ARBA" id="ARBA00022989"/>
    </source>
</evidence>
<dbReference type="Proteomes" id="UP000321155">
    <property type="component" value="Unassembled WGS sequence"/>
</dbReference>
<feature type="transmembrane region" description="Helical" evidence="7">
    <location>
        <begin position="121"/>
        <end position="141"/>
    </location>
</feature>
<dbReference type="AlphaFoldDB" id="A0A0U3I616"/>
<dbReference type="PROSITE" id="PS50850">
    <property type="entry name" value="MFS"/>
    <property type="match status" value="1"/>
</dbReference>
<dbReference type="SUPFAM" id="SSF103473">
    <property type="entry name" value="MFS general substrate transporter"/>
    <property type="match status" value="1"/>
</dbReference>
<evidence type="ECO:0000313" key="10">
    <source>
        <dbReference type="EMBL" id="GEO92410.1"/>
    </source>
</evidence>
<evidence type="ECO:0000313" key="12">
    <source>
        <dbReference type="Proteomes" id="UP000321155"/>
    </source>
</evidence>
<organism evidence="9 11">
    <name type="scientific">Kocuria flava</name>
    <dbReference type="NCBI Taxonomy" id="446860"/>
    <lineage>
        <taxon>Bacteria</taxon>
        <taxon>Bacillati</taxon>
        <taxon>Actinomycetota</taxon>
        <taxon>Actinomycetes</taxon>
        <taxon>Micrococcales</taxon>
        <taxon>Micrococcaceae</taxon>
        <taxon>Kocuria</taxon>
    </lineage>
</organism>
<dbReference type="STRING" id="446860.AS188_02545"/>
<dbReference type="Proteomes" id="UP000057181">
    <property type="component" value="Chromosome"/>
</dbReference>
<evidence type="ECO:0000256" key="4">
    <source>
        <dbReference type="ARBA" id="ARBA00022692"/>
    </source>
</evidence>
<feature type="transmembrane region" description="Helical" evidence="7">
    <location>
        <begin position="198"/>
        <end position="217"/>
    </location>
</feature>
<feature type="domain" description="Major facilitator superfamily (MFS) profile" evidence="8">
    <location>
        <begin position="24"/>
        <end position="435"/>
    </location>
</feature>
<dbReference type="EMBL" id="BJZR01000042">
    <property type="protein sequence ID" value="GEO92410.1"/>
    <property type="molecule type" value="Genomic_DNA"/>
</dbReference>
<evidence type="ECO:0000256" key="7">
    <source>
        <dbReference type="SAM" id="Phobius"/>
    </source>
</evidence>
<keyword evidence="3" id="KW-1003">Cell membrane</keyword>
<dbReference type="RefSeq" id="WP_058857524.1">
    <property type="nucleotide sequence ID" value="NZ_BJZR01000042.1"/>
</dbReference>
<keyword evidence="5 7" id="KW-1133">Transmembrane helix</keyword>
<feature type="transmembrane region" description="Helical" evidence="7">
    <location>
        <begin position="379"/>
        <end position="403"/>
    </location>
</feature>
<evidence type="ECO:0000256" key="3">
    <source>
        <dbReference type="ARBA" id="ARBA00022475"/>
    </source>
</evidence>
<gene>
    <name evidence="9" type="ORF">AS188_02545</name>
    <name evidence="10" type="ORF">KFL01_17160</name>
</gene>
<feature type="transmembrane region" description="Helical" evidence="7">
    <location>
        <begin position="36"/>
        <end position="55"/>
    </location>
</feature>
<keyword evidence="6 7" id="KW-0472">Membrane</keyword>
<keyword evidence="2" id="KW-0813">Transport</keyword>
<dbReference type="CDD" id="cd17369">
    <property type="entry name" value="MFS_ShiA_like"/>
    <property type="match status" value="1"/>
</dbReference>
<dbReference type="PROSITE" id="PS00216">
    <property type="entry name" value="SUGAR_TRANSPORT_1"/>
    <property type="match status" value="1"/>
</dbReference>
<dbReference type="OrthoDB" id="8953821at2"/>
<dbReference type="InterPro" id="IPR020846">
    <property type="entry name" value="MFS_dom"/>
</dbReference>
<dbReference type="GO" id="GO:0005886">
    <property type="term" value="C:plasma membrane"/>
    <property type="evidence" value="ECO:0007669"/>
    <property type="project" value="UniProtKB-SubCell"/>
</dbReference>
<evidence type="ECO:0000313" key="11">
    <source>
        <dbReference type="Proteomes" id="UP000057181"/>
    </source>
</evidence>
<reference evidence="9 11" key="1">
    <citation type="submission" date="2015-11" db="EMBL/GenBank/DDBJ databases">
        <title>Complete Genome Sequence of Kocuria flava strain HO-9041.</title>
        <authorList>
            <person name="Zhou M."/>
            <person name="Dai J."/>
        </authorList>
    </citation>
    <scope>NUCLEOTIDE SEQUENCE [LARGE SCALE GENOMIC DNA]</scope>
    <source>
        <strain evidence="9 11">HO-9041</strain>
    </source>
</reference>
<dbReference type="KEGG" id="kfv:AS188_02545"/>
<feature type="transmembrane region" description="Helical" evidence="7">
    <location>
        <begin position="162"/>
        <end position="186"/>
    </location>
</feature>
<feature type="transmembrane region" description="Helical" evidence="7">
    <location>
        <begin position="318"/>
        <end position="338"/>
    </location>
</feature>
<reference evidence="10 12" key="2">
    <citation type="submission" date="2019-07" db="EMBL/GenBank/DDBJ databases">
        <title>Whole genome shotgun sequence of Kocuria flava NBRC 107626.</title>
        <authorList>
            <person name="Hosoyama A."/>
            <person name="Uohara A."/>
            <person name="Ohji S."/>
            <person name="Ichikawa N."/>
        </authorList>
    </citation>
    <scope>NUCLEOTIDE SEQUENCE [LARGE SCALE GENOMIC DNA]</scope>
    <source>
        <strain evidence="10 12">NBRC 107626</strain>
    </source>
</reference>
<feature type="transmembrane region" description="Helical" evidence="7">
    <location>
        <begin position="253"/>
        <end position="275"/>
    </location>
</feature>
<protein>
    <submittedName>
        <fullName evidence="9">MFS transporter</fullName>
    </submittedName>
</protein>
<dbReference type="Gene3D" id="1.20.1250.20">
    <property type="entry name" value="MFS general substrate transporter like domains"/>
    <property type="match status" value="2"/>
</dbReference>
<evidence type="ECO:0000256" key="1">
    <source>
        <dbReference type="ARBA" id="ARBA00004651"/>
    </source>
</evidence>
<dbReference type="InterPro" id="IPR011701">
    <property type="entry name" value="MFS"/>
</dbReference>
<dbReference type="GO" id="GO:0022857">
    <property type="term" value="F:transmembrane transporter activity"/>
    <property type="evidence" value="ECO:0007669"/>
    <property type="project" value="InterPro"/>
</dbReference>
<dbReference type="PANTHER" id="PTHR43045">
    <property type="entry name" value="SHIKIMATE TRANSPORTER"/>
    <property type="match status" value="1"/>
</dbReference>
<sequence length="443" mass="47385">MSAPATPQLEQLSRQEKRREARRVVVSSYLGSTIEFYDFLLYATAAALVFPHVFFTGLDPLAATIASYGTFAAGYVARPLGGVVFGHFGDRLGRKKMLVLSMLVMGLASAFIGLVPPESAIGSWGAIILVTLRFLQGIAIGGEWGDAALMALEHAEPSRRGYAASFVNAGAPSGAALGTFVMGIFASLPEEQFLSWGWRVPFLFSFALLVVGLVIRARISESPIFRAAVEAADQQETRPKLPLWSILRRPKNVVLVMLGGAAGFALQVFMASFAVTYAVENGAERQPVLYAFATASLLSVGVVVLMGKVSDRVGRRPLMLIGMVLFMALLQPVFAWFASASIPLIFLAFLVGLVCHSMIYGPLAAFISEQFGTTARYTGASVGYQMATLLGAGFTPTIVAGLYGAEGQIGRVVLYLGVLTLVSGTAILLTRESKDIDLTTYEH</sequence>
<evidence type="ECO:0000256" key="6">
    <source>
        <dbReference type="ARBA" id="ARBA00023136"/>
    </source>
</evidence>
<proteinExistence type="predicted"/>
<feature type="transmembrane region" description="Helical" evidence="7">
    <location>
        <begin position="344"/>
        <end position="367"/>
    </location>
</feature>
<evidence type="ECO:0000256" key="2">
    <source>
        <dbReference type="ARBA" id="ARBA00022448"/>
    </source>
</evidence>
<dbReference type="EMBL" id="CP013254">
    <property type="protein sequence ID" value="ALU38812.1"/>
    <property type="molecule type" value="Genomic_DNA"/>
</dbReference>
<feature type="transmembrane region" description="Helical" evidence="7">
    <location>
        <begin position="61"/>
        <end position="85"/>
    </location>
</feature>
<keyword evidence="12" id="KW-1185">Reference proteome</keyword>
<feature type="transmembrane region" description="Helical" evidence="7">
    <location>
        <begin position="287"/>
        <end position="306"/>
    </location>
</feature>
<dbReference type="InterPro" id="IPR005829">
    <property type="entry name" value="Sugar_transporter_CS"/>
</dbReference>
<comment type="subcellular location">
    <subcellularLocation>
        <location evidence="1">Cell membrane</location>
        <topology evidence="1">Multi-pass membrane protein</topology>
    </subcellularLocation>
</comment>
<keyword evidence="4 7" id="KW-0812">Transmembrane</keyword>
<evidence type="ECO:0000259" key="8">
    <source>
        <dbReference type="PROSITE" id="PS50850"/>
    </source>
</evidence>
<name>A0A0U3I616_9MICC</name>